<protein>
    <submittedName>
        <fullName evidence="2">YceI family protein</fullName>
    </submittedName>
</protein>
<feature type="domain" description="Lipid/polyisoprenoid-binding YceI-like" evidence="1">
    <location>
        <begin position="49"/>
        <end position="178"/>
    </location>
</feature>
<dbReference type="RefSeq" id="WP_346759676.1">
    <property type="nucleotide sequence ID" value="NZ_JAUJEB010000004.1"/>
</dbReference>
<dbReference type="Pfam" id="PF04264">
    <property type="entry name" value="YceI"/>
    <property type="match status" value="1"/>
</dbReference>
<dbReference type="SUPFAM" id="SSF101874">
    <property type="entry name" value="YceI-like"/>
    <property type="match status" value="1"/>
</dbReference>
<dbReference type="InterPro" id="IPR036761">
    <property type="entry name" value="TTHA0802/YceI-like_sf"/>
</dbReference>
<evidence type="ECO:0000259" key="1">
    <source>
        <dbReference type="Pfam" id="PF04264"/>
    </source>
</evidence>
<keyword evidence="3" id="KW-1185">Reference proteome</keyword>
<evidence type="ECO:0000313" key="2">
    <source>
        <dbReference type="EMBL" id="MDN5214342.1"/>
    </source>
</evidence>
<organism evidence="2 3">
    <name type="scientific">Agaribacillus aureus</name>
    <dbReference type="NCBI Taxonomy" id="3051825"/>
    <lineage>
        <taxon>Bacteria</taxon>
        <taxon>Pseudomonadati</taxon>
        <taxon>Bacteroidota</taxon>
        <taxon>Cytophagia</taxon>
        <taxon>Cytophagales</taxon>
        <taxon>Splendidivirgaceae</taxon>
        <taxon>Agaribacillus</taxon>
    </lineage>
</organism>
<sequence>MASGIISFFCVWLFLTPQKDTIYMTKSGNASFKSEAPLELIIGFSNSLAGVINADKHTFAFTIPINSFDGFNSALQKEHFRENYMETHKYPNATFHGKMIEIIDLEKKGDYQVRAKGNLEIHGIVQERIIKCQLAINGQGIKVSTQFEVFLQDHDIQVPKVVYQKIAEEIIVSVDAEFVKR</sequence>
<proteinExistence type="predicted"/>
<accession>A0ABT8L999</accession>
<evidence type="ECO:0000313" key="3">
    <source>
        <dbReference type="Proteomes" id="UP001172083"/>
    </source>
</evidence>
<gene>
    <name evidence="2" type="ORF">QQ020_19845</name>
</gene>
<dbReference type="Gene3D" id="2.40.128.110">
    <property type="entry name" value="Lipid/polyisoprenoid-binding, YceI-like"/>
    <property type="match status" value="1"/>
</dbReference>
<dbReference type="Proteomes" id="UP001172083">
    <property type="component" value="Unassembled WGS sequence"/>
</dbReference>
<dbReference type="PANTHER" id="PTHR34406:SF1">
    <property type="entry name" value="PROTEIN YCEI"/>
    <property type="match status" value="1"/>
</dbReference>
<name>A0ABT8L999_9BACT</name>
<reference evidence="2" key="1">
    <citation type="submission" date="2023-06" db="EMBL/GenBank/DDBJ databases">
        <title>Genomic of Agaribacillus aureum.</title>
        <authorList>
            <person name="Wang G."/>
        </authorList>
    </citation>
    <scope>NUCLEOTIDE SEQUENCE</scope>
    <source>
        <strain evidence="2">BMA12</strain>
    </source>
</reference>
<dbReference type="EMBL" id="JAUJEB010000004">
    <property type="protein sequence ID" value="MDN5214342.1"/>
    <property type="molecule type" value="Genomic_DNA"/>
</dbReference>
<dbReference type="InterPro" id="IPR007372">
    <property type="entry name" value="Lipid/polyisoprenoid-bd_YceI"/>
</dbReference>
<comment type="caution">
    <text evidence="2">The sequence shown here is derived from an EMBL/GenBank/DDBJ whole genome shotgun (WGS) entry which is preliminary data.</text>
</comment>
<dbReference type="PANTHER" id="PTHR34406">
    <property type="entry name" value="PROTEIN YCEI"/>
    <property type="match status" value="1"/>
</dbReference>